<reference evidence="1 2" key="1">
    <citation type="submission" date="2013-04" db="EMBL/GenBank/DDBJ databases">
        <authorList>
            <person name="Weinstock G."/>
            <person name="Sodergren E."/>
            <person name="Lobos E.A."/>
            <person name="Fulton L."/>
            <person name="Fulton R."/>
            <person name="Courtney L."/>
            <person name="Fronick C."/>
            <person name="O'Laughlin M."/>
            <person name="Godfrey J."/>
            <person name="Wilson R.M."/>
            <person name="Miner T."/>
            <person name="Farmer C."/>
            <person name="Delehaunty K."/>
            <person name="Cordes M."/>
            <person name="Minx P."/>
            <person name="Tomlinson C."/>
            <person name="Chen J."/>
            <person name="Wollam A."/>
            <person name="Pepin K.H."/>
            <person name="Palsikar V.B."/>
            <person name="Zhang X."/>
            <person name="Suruliraj S."/>
            <person name="Perna N.T."/>
            <person name="Plunkett G."/>
            <person name="Warren W."/>
            <person name="Mitreva M."/>
            <person name="Mardis E.R."/>
            <person name="Wilson R.K."/>
        </authorList>
    </citation>
    <scope>NUCLEOTIDE SEQUENCE [LARGE SCALE GENOMIC DNA]</scope>
    <source>
        <strain evidence="1 2">DSM 4568</strain>
    </source>
</reference>
<comment type="caution">
    <text evidence="1">The sequence shown here is derived from an EMBL/GenBank/DDBJ whole genome shotgun (WGS) entry which is preliminary data.</text>
</comment>
<gene>
    <name evidence="1" type="ORF">HMPREF0201_03834</name>
</gene>
<evidence type="ECO:0000313" key="1">
    <source>
        <dbReference type="EMBL" id="EPF13644.1"/>
    </source>
</evidence>
<evidence type="ECO:0000313" key="2">
    <source>
        <dbReference type="Proteomes" id="UP000014585"/>
    </source>
</evidence>
<dbReference type="AlphaFoldDB" id="S3JK78"/>
<protein>
    <submittedName>
        <fullName evidence="1">Uncharacterized protein</fullName>
    </submittedName>
</protein>
<dbReference type="EMBL" id="ATDT01000033">
    <property type="protein sequence ID" value="EPF13644.1"/>
    <property type="molecule type" value="Genomic_DNA"/>
</dbReference>
<sequence>MAEGKVKIIVINALFLMIIFKNNELLDCQYTTLLLSSFIVKNAI</sequence>
<dbReference type="PATRIC" id="fig|566551.4.peg.3498"/>
<dbReference type="Proteomes" id="UP000014585">
    <property type="component" value="Unassembled WGS sequence"/>
</dbReference>
<proteinExistence type="predicted"/>
<dbReference type="HOGENOM" id="CLU_3214034_0_0_6"/>
<name>S3JK78_9ENTR</name>
<organism evidence="1 2">
    <name type="scientific">Cedecea davisae DSM 4568</name>
    <dbReference type="NCBI Taxonomy" id="566551"/>
    <lineage>
        <taxon>Bacteria</taxon>
        <taxon>Pseudomonadati</taxon>
        <taxon>Pseudomonadota</taxon>
        <taxon>Gammaproteobacteria</taxon>
        <taxon>Enterobacterales</taxon>
        <taxon>Enterobacteriaceae</taxon>
        <taxon>Cedecea</taxon>
    </lineage>
</organism>
<accession>S3JK78</accession>